<dbReference type="SMART" id="SM00612">
    <property type="entry name" value="Kelch"/>
    <property type="match status" value="6"/>
</dbReference>
<dbReference type="Proteomes" id="UP001249851">
    <property type="component" value="Unassembled WGS sequence"/>
</dbReference>
<dbReference type="PIRSF" id="PIRSF037037">
    <property type="entry name" value="Kelch-like_protein_gigaxonin"/>
    <property type="match status" value="1"/>
</dbReference>
<keyword evidence="5" id="KW-1185">Reference proteome</keyword>
<organism evidence="4 5">
    <name type="scientific">Acropora cervicornis</name>
    <name type="common">Staghorn coral</name>
    <dbReference type="NCBI Taxonomy" id="6130"/>
    <lineage>
        <taxon>Eukaryota</taxon>
        <taxon>Metazoa</taxon>
        <taxon>Cnidaria</taxon>
        <taxon>Anthozoa</taxon>
        <taxon>Hexacorallia</taxon>
        <taxon>Scleractinia</taxon>
        <taxon>Astrocoeniina</taxon>
        <taxon>Acroporidae</taxon>
        <taxon>Acropora</taxon>
    </lineage>
</organism>
<dbReference type="PANTHER" id="PTHR24412:SF396">
    <property type="entry name" value="INFLUENZA VIRUS NS1A-BINDING PROTEIN"/>
    <property type="match status" value="1"/>
</dbReference>
<dbReference type="CDD" id="cd18306">
    <property type="entry name" value="BTB_POZ_NS1BP"/>
    <property type="match status" value="1"/>
</dbReference>
<dbReference type="PROSITE" id="PS50097">
    <property type="entry name" value="BTB"/>
    <property type="match status" value="1"/>
</dbReference>
<feature type="domain" description="BTB" evidence="3">
    <location>
        <begin position="49"/>
        <end position="114"/>
    </location>
</feature>
<dbReference type="PRINTS" id="PR00501">
    <property type="entry name" value="KELCHREPEAT"/>
</dbReference>
<proteinExistence type="predicted"/>
<dbReference type="Pfam" id="PF07707">
    <property type="entry name" value="BACK"/>
    <property type="match status" value="1"/>
</dbReference>
<name>A0AAD9QR02_ACRCE</name>
<dbReference type="InterPro" id="IPR011705">
    <property type="entry name" value="BACK"/>
</dbReference>
<dbReference type="SMART" id="SM00225">
    <property type="entry name" value="BTB"/>
    <property type="match status" value="1"/>
</dbReference>
<dbReference type="Gene3D" id="2.120.10.80">
    <property type="entry name" value="Kelch-type beta propeller"/>
    <property type="match status" value="2"/>
</dbReference>
<keyword evidence="2" id="KW-0677">Repeat</keyword>
<dbReference type="Pfam" id="PF00651">
    <property type="entry name" value="BTB"/>
    <property type="match status" value="1"/>
</dbReference>
<dbReference type="SUPFAM" id="SSF117281">
    <property type="entry name" value="Kelch motif"/>
    <property type="match status" value="2"/>
</dbReference>
<comment type="caution">
    <text evidence="4">The sequence shown here is derived from an EMBL/GenBank/DDBJ whole genome shotgun (WGS) entry which is preliminary data.</text>
</comment>
<evidence type="ECO:0000313" key="5">
    <source>
        <dbReference type="Proteomes" id="UP001249851"/>
    </source>
</evidence>
<gene>
    <name evidence="4" type="ORF">P5673_010088</name>
</gene>
<accession>A0AAD9QR02</accession>
<dbReference type="Pfam" id="PF01344">
    <property type="entry name" value="Kelch_1"/>
    <property type="match status" value="6"/>
</dbReference>
<keyword evidence="1" id="KW-0880">Kelch repeat</keyword>
<dbReference type="PANTHER" id="PTHR24412">
    <property type="entry name" value="KELCH PROTEIN"/>
    <property type="match status" value="1"/>
</dbReference>
<evidence type="ECO:0000259" key="3">
    <source>
        <dbReference type="PROSITE" id="PS50097"/>
    </source>
</evidence>
<reference evidence="4" key="2">
    <citation type="journal article" date="2023" name="Science">
        <title>Genomic signatures of disease resistance in endangered staghorn corals.</title>
        <authorList>
            <person name="Vollmer S.V."/>
            <person name="Selwyn J.D."/>
            <person name="Despard B.A."/>
            <person name="Roesel C.L."/>
        </authorList>
    </citation>
    <scope>NUCLEOTIDE SEQUENCE</scope>
    <source>
        <strain evidence="4">K2</strain>
    </source>
</reference>
<dbReference type="Gene3D" id="1.25.40.420">
    <property type="match status" value="1"/>
</dbReference>
<dbReference type="AlphaFoldDB" id="A0AAD9QR02"/>
<protein>
    <submittedName>
        <fullName evidence="4">Influenza virus NS1A-binding protein</fullName>
    </submittedName>
</protein>
<evidence type="ECO:0000256" key="2">
    <source>
        <dbReference type="ARBA" id="ARBA00022737"/>
    </source>
</evidence>
<dbReference type="InterPro" id="IPR011333">
    <property type="entry name" value="SKP1/BTB/POZ_sf"/>
</dbReference>
<reference evidence="4" key="1">
    <citation type="journal article" date="2023" name="G3 (Bethesda)">
        <title>Whole genome assembly and annotation of the endangered Caribbean coral Acropora cervicornis.</title>
        <authorList>
            <person name="Selwyn J.D."/>
            <person name="Vollmer S.V."/>
        </authorList>
    </citation>
    <scope>NUCLEOTIDE SEQUENCE</scope>
    <source>
        <strain evidence="4">K2</strain>
    </source>
</reference>
<sequence length="657" mass="73147">MMPSKEKESEKIDGSRNVMVKEHLLFKNDRHIRKVFEALNEQRQTARFTDAVLKVGLADIKLHRCILAAAIPKLLENQDGEDESLLTVKLEGVDPNAVEVLVQFAYTGELSVSAGEVLGLYHAAKSLGMKEVQDSCEQFVLDKVLPLDWMAVRGFAEQQDCPNLMTAVDKFIEEHVGDIYHKKDFFQLPRLQIELASTNDRQRESLDSENLCNFAINWAHKQLEEGHINVRGLLEKTHIMFLTADGELKECTLEDLDAEDENSKLITTEAQREYIRYTSLEQLSKKEVNSSDDEENLTELILQKNNNNKKKRSWLAEKDFRLIGAVQSSDSACAGVATVAGVLVAISIHSQTQSSCNNSDSADLSIGEDWVLVAPMSRGRCSVGAVDLNGKLYAVGGYDRGDCLNTVEQYDPQLNEWMPVSTMNSPRGRLGAEVINGKIYAIGGSNGHTELSTVEVFDEALNTWKFAPSMLQCRCSFGTGVVNGQIFAVGGYEGPRNLKSVEVYNPEKKEWSRVAPMNTERNNLCVEALDNKLYAIGGYNGWTCFNTVECYDPAEDHWFFVPPMKTHRRGAGAAVLHGKLYVIGGSDGTNFLNSVECYDPTINEWKIVASLNTPRHNVGAVAIGDHIYAVGGFGASSFLKSIEYYDFKSDKWNCFVL</sequence>
<dbReference type="SUPFAM" id="SSF54695">
    <property type="entry name" value="POZ domain"/>
    <property type="match status" value="1"/>
</dbReference>
<dbReference type="InterPro" id="IPR017096">
    <property type="entry name" value="BTB-kelch_protein"/>
</dbReference>
<dbReference type="InterPro" id="IPR000210">
    <property type="entry name" value="BTB/POZ_dom"/>
</dbReference>
<dbReference type="InterPro" id="IPR015915">
    <property type="entry name" value="Kelch-typ_b-propeller"/>
</dbReference>
<dbReference type="EMBL" id="JARQWQ010000018">
    <property type="protein sequence ID" value="KAK2565812.1"/>
    <property type="molecule type" value="Genomic_DNA"/>
</dbReference>
<evidence type="ECO:0000313" key="4">
    <source>
        <dbReference type="EMBL" id="KAK2565812.1"/>
    </source>
</evidence>
<evidence type="ECO:0000256" key="1">
    <source>
        <dbReference type="ARBA" id="ARBA00022441"/>
    </source>
</evidence>
<dbReference type="InterPro" id="IPR006652">
    <property type="entry name" value="Kelch_1"/>
</dbReference>
<dbReference type="Gene3D" id="3.30.710.10">
    <property type="entry name" value="Potassium Channel Kv1.1, Chain A"/>
    <property type="match status" value="1"/>
</dbReference>